<dbReference type="RefSeq" id="WP_089938892.1">
    <property type="nucleotide sequence ID" value="NZ_CAKOEX010000005.1"/>
</dbReference>
<accession>A0A2U1D7Y2</accession>
<dbReference type="PRINTS" id="PR00598">
    <property type="entry name" value="HTHMARR"/>
</dbReference>
<keyword evidence="1" id="KW-0805">Transcription regulation</keyword>
<evidence type="ECO:0000256" key="2">
    <source>
        <dbReference type="ARBA" id="ARBA00023125"/>
    </source>
</evidence>
<evidence type="ECO:0000313" key="6">
    <source>
        <dbReference type="Proteomes" id="UP000245433"/>
    </source>
</evidence>
<dbReference type="InterPro" id="IPR036390">
    <property type="entry name" value="WH_DNA-bd_sf"/>
</dbReference>
<keyword evidence="2 5" id="KW-0238">DNA-binding</keyword>
<evidence type="ECO:0000259" key="4">
    <source>
        <dbReference type="PROSITE" id="PS50995"/>
    </source>
</evidence>
<dbReference type="AlphaFoldDB" id="A0A2U1D7Y2"/>
<proteinExistence type="predicted"/>
<keyword evidence="3" id="KW-0804">Transcription</keyword>
<evidence type="ECO:0000313" key="5">
    <source>
        <dbReference type="EMBL" id="PVY83719.1"/>
    </source>
</evidence>
<dbReference type="PANTHER" id="PTHR42756:SF1">
    <property type="entry name" value="TRANSCRIPTIONAL REPRESSOR OF EMRAB OPERON"/>
    <property type="match status" value="1"/>
</dbReference>
<dbReference type="OrthoDB" id="5461037at2"/>
<dbReference type="GO" id="GO:0003677">
    <property type="term" value="F:DNA binding"/>
    <property type="evidence" value="ECO:0007669"/>
    <property type="project" value="UniProtKB-KW"/>
</dbReference>
<gene>
    <name evidence="5" type="ORF">C7384_10630</name>
</gene>
<evidence type="ECO:0000256" key="3">
    <source>
        <dbReference type="ARBA" id="ARBA00023163"/>
    </source>
</evidence>
<keyword evidence="6" id="KW-1185">Reference proteome</keyword>
<dbReference type="PROSITE" id="PS50995">
    <property type="entry name" value="HTH_MARR_2"/>
    <property type="match status" value="1"/>
</dbReference>
<dbReference type="GO" id="GO:0003700">
    <property type="term" value="F:DNA-binding transcription factor activity"/>
    <property type="evidence" value="ECO:0007669"/>
    <property type="project" value="InterPro"/>
</dbReference>
<organism evidence="5 6">
    <name type="scientific">Convivina intestini</name>
    <dbReference type="NCBI Taxonomy" id="1505726"/>
    <lineage>
        <taxon>Bacteria</taxon>
        <taxon>Bacillati</taxon>
        <taxon>Bacillota</taxon>
        <taxon>Bacilli</taxon>
        <taxon>Lactobacillales</taxon>
        <taxon>Lactobacillaceae</taxon>
        <taxon>Convivina</taxon>
    </lineage>
</organism>
<dbReference type="SUPFAM" id="SSF46785">
    <property type="entry name" value="Winged helix' DNA-binding domain"/>
    <property type="match status" value="1"/>
</dbReference>
<dbReference type="SMART" id="SM00347">
    <property type="entry name" value="HTH_MARR"/>
    <property type="match status" value="1"/>
</dbReference>
<dbReference type="Pfam" id="PF01047">
    <property type="entry name" value="MarR"/>
    <property type="match status" value="1"/>
</dbReference>
<comment type="caution">
    <text evidence="5">The sequence shown here is derived from an EMBL/GenBank/DDBJ whole genome shotgun (WGS) entry which is preliminary data.</text>
</comment>
<dbReference type="InterPro" id="IPR000835">
    <property type="entry name" value="HTH_MarR-typ"/>
</dbReference>
<feature type="domain" description="HTH marR-type" evidence="4">
    <location>
        <begin position="10"/>
        <end position="145"/>
    </location>
</feature>
<dbReference type="InterPro" id="IPR036388">
    <property type="entry name" value="WH-like_DNA-bd_sf"/>
</dbReference>
<dbReference type="PANTHER" id="PTHR42756">
    <property type="entry name" value="TRANSCRIPTIONAL REGULATOR, MARR"/>
    <property type="match status" value="1"/>
</dbReference>
<evidence type="ECO:0000256" key="1">
    <source>
        <dbReference type="ARBA" id="ARBA00023015"/>
    </source>
</evidence>
<dbReference type="Gene3D" id="1.10.10.10">
    <property type="entry name" value="Winged helix-like DNA-binding domain superfamily/Winged helix DNA-binding domain"/>
    <property type="match status" value="1"/>
</dbReference>
<sequence>MNEPVTTFNFEETNRELVEVFTNVMWVEESAIRKGPFFDLSVKEVHTIDAISMYEHKSASEVAKLIHLTPSAMTTAIDRLVEKGYVERCRSKRDRRVVELALTHVGRVVYRAHQEFHRGLTHSLFENMSTHEISTLQRAIHNLKHYLISLI</sequence>
<protein>
    <submittedName>
        <fullName evidence="5">DNA-binding MarR family transcriptional regulator</fullName>
    </submittedName>
</protein>
<reference evidence="5 6" key="1">
    <citation type="submission" date="2018-04" db="EMBL/GenBank/DDBJ databases">
        <title>Genomic Encyclopedia of Type Strains, Phase IV (KMG-IV): sequencing the most valuable type-strain genomes for metagenomic binning, comparative biology and taxonomic classification.</title>
        <authorList>
            <person name="Goeker M."/>
        </authorList>
    </citation>
    <scope>NUCLEOTIDE SEQUENCE [LARGE SCALE GENOMIC DNA]</scope>
    <source>
        <strain evidence="5 6">DSM 28795</strain>
    </source>
</reference>
<name>A0A2U1D7Y2_9LACO</name>
<dbReference type="EMBL" id="QEKT01000006">
    <property type="protein sequence ID" value="PVY83719.1"/>
    <property type="molecule type" value="Genomic_DNA"/>
</dbReference>
<dbReference type="Proteomes" id="UP000245433">
    <property type="component" value="Unassembled WGS sequence"/>
</dbReference>